<dbReference type="PROSITE" id="PS51883">
    <property type="entry name" value="OBG"/>
    <property type="match status" value="1"/>
</dbReference>
<dbReference type="STRING" id="1561.NPD11_1296"/>
<evidence type="ECO:0000256" key="3">
    <source>
        <dbReference type="ARBA" id="ARBA00022490"/>
    </source>
</evidence>
<dbReference type="InterPro" id="IPR045086">
    <property type="entry name" value="OBG_GTPase"/>
</dbReference>
<dbReference type="CDD" id="cd01898">
    <property type="entry name" value="Obg"/>
    <property type="match status" value="1"/>
</dbReference>
<evidence type="ECO:0000259" key="11">
    <source>
        <dbReference type="PROSITE" id="PS51881"/>
    </source>
</evidence>
<dbReference type="FunFam" id="2.70.210.12:FF:000001">
    <property type="entry name" value="GTPase Obg"/>
    <property type="match status" value="1"/>
</dbReference>
<evidence type="ECO:0000259" key="12">
    <source>
        <dbReference type="PROSITE" id="PS51883"/>
    </source>
</evidence>
<sequence length="429" mass="47917">MFIDKAKIFVKSGQGGGGAVSFRREKYVPLGGPDGGDGGKGGSIIFKVDTGITTLMDFKYKRKFIAQPGENGGTSKCYGRDGEDLYISVPLGTIIREAESNKIICDLSEKDDEYLLLKGGRGGKGNCKFCTPTRQAPNFSEPGMPGEEMNIILELKLLADVGLLGFPNVGKSTFLSMTTKAKPKIANYHFTTLKPNLGVVATEGIEPFVMADIPGIIEGASEGVGLGLEFLRHIERTRLLIHVVDISGIEGRDPFEDFLKINEELKKYSVKLWDRPQIVVANKTDLLFDESVYEDFKKKLNELGYDKVFKMSAATREGVDEVLKEAARMLKEIPITGLEIADEERYIPEEKRFTYEINIEEGEDNNKVFVVSGSFVDRLLDAVNLYDMDSLRYFHKVLKNKGVMDELRELGIQDGDMVRLNDFEFEYVF</sequence>
<dbReference type="PROSITE" id="PS00905">
    <property type="entry name" value="GTP1_OBG"/>
    <property type="match status" value="1"/>
</dbReference>
<evidence type="ECO:0000256" key="4">
    <source>
        <dbReference type="ARBA" id="ARBA00022723"/>
    </source>
</evidence>
<keyword evidence="3 9" id="KW-0963">Cytoplasm</keyword>
<dbReference type="NCBIfam" id="NF008954">
    <property type="entry name" value="PRK12296.1"/>
    <property type="match status" value="1"/>
</dbReference>
<dbReference type="InterPro" id="IPR005225">
    <property type="entry name" value="Small_GTP-bd"/>
</dbReference>
<dbReference type="InterPro" id="IPR006073">
    <property type="entry name" value="GTP-bd"/>
</dbReference>
<dbReference type="HAMAP" id="MF_01454">
    <property type="entry name" value="GTPase_Obg"/>
    <property type="match status" value="1"/>
</dbReference>
<dbReference type="SUPFAM" id="SSF52540">
    <property type="entry name" value="P-loop containing nucleoside triphosphate hydrolases"/>
    <property type="match status" value="1"/>
</dbReference>
<evidence type="ECO:0000256" key="2">
    <source>
        <dbReference type="ARBA" id="ARBA00007699"/>
    </source>
</evidence>
<dbReference type="OrthoDB" id="9807318at2"/>
<comment type="subcellular location">
    <subcellularLocation>
        <location evidence="9">Cytoplasm</location>
    </subcellularLocation>
</comment>
<dbReference type="Pfam" id="PF09269">
    <property type="entry name" value="DUF1967"/>
    <property type="match status" value="1"/>
</dbReference>
<comment type="cofactor">
    <cofactor evidence="1 9">
        <name>Mg(2+)</name>
        <dbReference type="ChEBI" id="CHEBI:18420"/>
    </cofactor>
</comment>
<comment type="similarity">
    <text evidence="2 9">Belongs to the TRAFAC class OBG-HflX-like GTPase superfamily. OBG GTPase family.</text>
</comment>
<dbReference type="Gene3D" id="3.30.300.350">
    <property type="entry name" value="GTP-binding protein OBG, C-terminal domain"/>
    <property type="match status" value="1"/>
</dbReference>
<evidence type="ECO:0000256" key="1">
    <source>
        <dbReference type="ARBA" id="ARBA00001946"/>
    </source>
</evidence>
<feature type="binding site" evidence="9">
    <location>
        <begin position="282"/>
        <end position="285"/>
    </location>
    <ligand>
        <name>GTP</name>
        <dbReference type="ChEBI" id="CHEBI:37565"/>
    </ligand>
</feature>
<dbReference type="InterPro" id="IPR015349">
    <property type="entry name" value="OCT_dom"/>
</dbReference>
<feature type="domain" description="OCT" evidence="11">
    <location>
        <begin position="345"/>
        <end position="429"/>
    </location>
</feature>
<protein>
    <recommendedName>
        <fullName evidence="9">GTPase Obg</fullName>
        <ecNumber evidence="9">3.6.5.-</ecNumber>
    </recommendedName>
    <alternativeName>
        <fullName evidence="9">GTP-binding protein Obg</fullName>
    </alternativeName>
</protein>
<evidence type="ECO:0000256" key="9">
    <source>
        <dbReference type="HAMAP-Rule" id="MF_01454"/>
    </source>
</evidence>
<dbReference type="InterPro" id="IPR027417">
    <property type="entry name" value="P-loop_NTPase"/>
</dbReference>
<comment type="function">
    <text evidence="9">An essential GTPase which binds GTP, GDP and possibly (p)ppGpp with moderate affinity, with high nucleotide exchange rates and a fairly low GTP hydrolysis rate. Plays a role in control of the cell cycle, stress response, ribosome biogenesis and in those bacteria that undergo differentiation, in morphogenesis control.</text>
</comment>
<evidence type="ECO:0000313" key="13">
    <source>
        <dbReference type="EMBL" id="AIY83635.1"/>
    </source>
</evidence>
<evidence type="ECO:0000256" key="6">
    <source>
        <dbReference type="ARBA" id="ARBA00022801"/>
    </source>
</evidence>
<dbReference type="InterPro" id="IPR036346">
    <property type="entry name" value="GTP-bd_prot_GTP1/OBG_C_sf"/>
</dbReference>
<keyword evidence="14" id="KW-1185">Reference proteome</keyword>
<dbReference type="HOGENOM" id="CLU_011747_2_1_9"/>
<feature type="binding site" evidence="9">
    <location>
        <begin position="190"/>
        <end position="194"/>
    </location>
    <ligand>
        <name>GTP</name>
        <dbReference type="ChEBI" id="CHEBI:37565"/>
    </ligand>
</feature>
<dbReference type="PANTHER" id="PTHR11702:SF31">
    <property type="entry name" value="MITOCHONDRIAL RIBOSOME-ASSOCIATED GTPASE 2"/>
    <property type="match status" value="1"/>
</dbReference>
<dbReference type="InterPro" id="IPR006169">
    <property type="entry name" value="GTP1_OBG_dom"/>
</dbReference>
<dbReference type="Gene3D" id="3.40.50.300">
    <property type="entry name" value="P-loop containing nucleotide triphosphate hydrolases"/>
    <property type="match status" value="1"/>
</dbReference>
<proteinExistence type="inferred from homology"/>
<dbReference type="GO" id="GO:0005737">
    <property type="term" value="C:cytoplasm"/>
    <property type="evidence" value="ECO:0007669"/>
    <property type="project" value="UniProtKB-SubCell"/>
</dbReference>
<dbReference type="PROSITE" id="PS51881">
    <property type="entry name" value="OCT"/>
    <property type="match status" value="1"/>
</dbReference>
<name>A0A0A7FXF9_9CLOT</name>
<reference evidence="13 14" key="1">
    <citation type="journal article" date="2015" name="Infect. Genet. Evol.">
        <title>Genomic sequences of six botulinum neurotoxin-producing strains representing three clostridial species illustrate the mobility and diversity of botulinum neurotoxin genes.</title>
        <authorList>
            <person name="Smith T.J."/>
            <person name="Hill K.K."/>
            <person name="Xie G."/>
            <person name="Foley B.T."/>
            <person name="Williamson C.H."/>
            <person name="Foster J.T."/>
            <person name="Johnson S.L."/>
            <person name="Chertkov O."/>
            <person name="Teshima H."/>
            <person name="Gibbons H.S."/>
            <person name="Johnsky L.A."/>
            <person name="Karavis M.A."/>
            <person name="Smith L.A."/>
        </authorList>
    </citation>
    <scope>NUCLEOTIDE SEQUENCE [LARGE SCALE GENOMIC DNA]</scope>
    <source>
        <strain evidence="13">Sullivan</strain>
    </source>
</reference>
<dbReference type="EC" id="3.6.5.-" evidence="9"/>
<keyword evidence="7 9" id="KW-0460">Magnesium</keyword>
<evidence type="ECO:0000256" key="7">
    <source>
        <dbReference type="ARBA" id="ARBA00022842"/>
    </source>
</evidence>
<feature type="binding site" evidence="9">
    <location>
        <begin position="312"/>
        <end position="314"/>
    </location>
    <ligand>
        <name>GTP</name>
        <dbReference type="ChEBI" id="CHEBI:37565"/>
    </ligand>
</feature>
<dbReference type="SUPFAM" id="SSF82051">
    <property type="entry name" value="Obg GTP-binding protein N-terminal domain"/>
    <property type="match status" value="1"/>
</dbReference>
<feature type="binding site" evidence="9">
    <location>
        <position position="192"/>
    </location>
    <ligand>
        <name>Mg(2+)</name>
        <dbReference type="ChEBI" id="CHEBI:18420"/>
    </ligand>
</feature>
<dbReference type="AlphaFoldDB" id="A0A0A7FXF9"/>
<comment type="subunit">
    <text evidence="9">Monomer.</text>
</comment>
<dbReference type="GO" id="GO:0042254">
    <property type="term" value="P:ribosome biogenesis"/>
    <property type="evidence" value="ECO:0007669"/>
    <property type="project" value="UniProtKB-UniRule"/>
</dbReference>
<keyword evidence="5 9" id="KW-0547">Nucleotide-binding</keyword>
<dbReference type="GO" id="GO:0000287">
    <property type="term" value="F:magnesium ion binding"/>
    <property type="evidence" value="ECO:0007669"/>
    <property type="project" value="InterPro"/>
</dbReference>
<accession>A0A0A7FXF9</accession>
<dbReference type="PRINTS" id="PR00326">
    <property type="entry name" value="GTP1OBG"/>
</dbReference>
<dbReference type="InterPro" id="IPR031167">
    <property type="entry name" value="G_OBG"/>
</dbReference>
<dbReference type="GO" id="GO:0003924">
    <property type="term" value="F:GTPase activity"/>
    <property type="evidence" value="ECO:0007669"/>
    <property type="project" value="UniProtKB-UniRule"/>
</dbReference>
<evidence type="ECO:0000256" key="5">
    <source>
        <dbReference type="ARBA" id="ARBA00022741"/>
    </source>
</evidence>
<feature type="domain" description="Obg" evidence="12">
    <location>
        <begin position="1"/>
        <end position="158"/>
    </location>
</feature>
<keyword evidence="4 9" id="KW-0479">Metal-binding</keyword>
<dbReference type="EMBL" id="CP006905">
    <property type="protein sequence ID" value="AIY83635.1"/>
    <property type="molecule type" value="Genomic_DNA"/>
</dbReference>
<dbReference type="RefSeq" id="WP_039313686.1">
    <property type="nucleotide sequence ID" value="NZ_CP006905.1"/>
</dbReference>
<dbReference type="NCBIfam" id="NF008955">
    <property type="entry name" value="PRK12297.1"/>
    <property type="match status" value="1"/>
</dbReference>
<dbReference type="InterPro" id="IPR006074">
    <property type="entry name" value="GTP1-OBG_CS"/>
</dbReference>
<feature type="binding site" evidence="9">
    <location>
        <begin position="165"/>
        <end position="172"/>
    </location>
    <ligand>
        <name>GTP</name>
        <dbReference type="ChEBI" id="CHEBI:37565"/>
    </ligand>
</feature>
<dbReference type="InterPro" id="IPR014100">
    <property type="entry name" value="GTP-bd_Obg/CgtA"/>
</dbReference>
<dbReference type="Pfam" id="PF01018">
    <property type="entry name" value="GTP1_OBG"/>
    <property type="match status" value="1"/>
</dbReference>
<dbReference type="PIRSF" id="PIRSF002401">
    <property type="entry name" value="GTP_bd_Obg/CgtA"/>
    <property type="match status" value="1"/>
</dbReference>
<dbReference type="NCBIfam" id="NF008956">
    <property type="entry name" value="PRK12299.1"/>
    <property type="match status" value="1"/>
</dbReference>
<feature type="domain" description="OBG-type G" evidence="10">
    <location>
        <begin position="159"/>
        <end position="331"/>
    </location>
</feature>
<dbReference type="eggNOG" id="COG0536">
    <property type="taxonomic scope" value="Bacteria"/>
</dbReference>
<dbReference type="KEGG" id="cbv:U729_1722"/>
<dbReference type="GO" id="GO:0005525">
    <property type="term" value="F:GTP binding"/>
    <property type="evidence" value="ECO:0007669"/>
    <property type="project" value="UniProtKB-UniRule"/>
</dbReference>
<keyword evidence="6 9" id="KW-0378">Hydrolase</keyword>
<feature type="binding site" evidence="9">
    <location>
        <position position="172"/>
    </location>
    <ligand>
        <name>Mg(2+)</name>
        <dbReference type="ChEBI" id="CHEBI:18420"/>
    </ligand>
</feature>
<dbReference type="PANTHER" id="PTHR11702">
    <property type="entry name" value="DEVELOPMENTALLY REGULATED GTP-BINDING PROTEIN-RELATED"/>
    <property type="match status" value="1"/>
</dbReference>
<dbReference type="NCBIfam" id="TIGR03595">
    <property type="entry name" value="Obg_CgtA_exten"/>
    <property type="match status" value="1"/>
</dbReference>
<dbReference type="InterPro" id="IPR036726">
    <property type="entry name" value="GTP1_OBG_dom_sf"/>
</dbReference>
<gene>
    <name evidence="13" type="primary">cgtA</name>
    <name evidence="9" type="synonym">obg</name>
    <name evidence="13" type="ORF">U729_1722</name>
</gene>
<dbReference type="NCBIfam" id="TIGR00231">
    <property type="entry name" value="small_GTP"/>
    <property type="match status" value="1"/>
</dbReference>
<dbReference type="NCBIfam" id="TIGR02729">
    <property type="entry name" value="Obg_CgtA"/>
    <property type="match status" value="1"/>
</dbReference>
<dbReference type="Pfam" id="PF01926">
    <property type="entry name" value="MMR_HSR1"/>
    <property type="match status" value="1"/>
</dbReference>
<evidence type="ECO:0000256" key="8">
    <source>
        <dbReference type="ARBA" id="ARBA00023134"/>
    </source>
</evidence>
<dbReference type="Gene3D" id="2.70.210.12">
    <property type="entry name" value="GTP1/OBG domain"/>
    <property type="match status" value="1"/>
</dbReference>
<dbReference type="Proteomes" id="UP000030635">
    <property type="component" value="Chromosome"/>
</dbReference>
<evidence type="ECO:0000259" key="10">
    <source>
        <dbReference type="PROSITE" id="PS51710"/>
    </source>
</evidence>
<dbReference type="SUPFAM" id="SSF102741">
    <property type="entry name" value="Obg GTP-binding protein C-terminal domain"/>
    <property type="match status" value="1"/>
</dbReference>
<organism evidence="13 14">
    <name type="scientific">Clostridium baratii str. Sullivan</name>
    <dbReference type="NCBI Taxonomy" id="1415775"/>
    <lineage>
        <taxon>Bacteria</taxon>
        <taxon>Bacillati</taxon>
        <taxon>Bacillota</taxon>
        <taxon>Clostridia</taxon>
        <taxon>Eubacteriales</taxon>
        <taxon>Clostridiaceae</taxon>
        <taxon>Clostridium</taxon>
    </lineage>
</organism>
<feature type="binding site" evidence="9">
    <location>
        <begin position="212"/>
        <end position="215"/>
    </location>
    <ligand>
        <name>GTP</name>
        <dbReference type="ChEBI" id="CHEBI:37565"/>
    </ligand>
</feature>
<evidence type="ECO:0000313" key="14">
    <source>
        <dbReference type="Proteomes" id="UP000030635"/>
    </source>
</evidence>
<keyword evidence="8 9" id="KW-0342">GTP-binding</keyword>
<dbReference type="PROSITE" id="PS51710">
    <property type="entry name" value="G_OBG"/>
    <property type="match status" value="1"/>
</dbReference>